<dbReference type="EMBL" id="CAVNYO010000478">
    <property type="protein sequence ID" value="CAK5284044.1"/>
    <property type="molecule type" value="Genomic_DNA"/>
</dbReference>
<name>A0AAD2HZD6_9AGAR</name>
<feature type="region of interest" description="Disordered" evidence="1">
    <location>
        <begin position="1"/>
        <end position="27"/>
    </location>
</feature>
<feature type="compositionally biased region" description="Basic and acidic residues" evidence="1">
    <location>
        <begin position="1"/>
        <end position="11"/>
    </location>
</feature>
<protein>
    <submittedName>
        <fullName evidence="4">Uncharacterized protein</fullName>
    </submittedName>
</protein>
<reference evidence="4" key="1">
    <citation type="submission" date="2023-11" db="EMBL/GenBank/DDBJ databases">
        <authorList>
            <person name="De Vega J J."/>
            <person name="De Vega J J."/>
        </authorList>
    </citation>
    <scope>NUCLEOTIDE SEQUENCE</scope>
</reference>
<gene>
    <name evidence="2" type="ORF">MYCIT1_LOCUS33834</name>
    <name evidence="3" type="ORF">MYCIT1_LOCUS33842</name>
    <name evidence="4" type="ORF">MYCIT1_LOCUS37022</name>
</gene>
<accession>A0AAD2HZD6</accession>
<organism evidence="4 5">
    <name type="scientific">Mycena citricolor</name>
    <dbReference type="NCBI Taxonomy" id="2018698"/>
    <lineage>
        <taxon>Eukaryota</taxon>
        <taxon>Fungi</taxon>
        <taxon>Dikarya</taxon>
        <taxon>Basidiomycota</taxon>
        <taxon>Agaricomycotina</taxon>
        <taxon>Agaricomycetes</taxon>
        <taxon>Agaricomycetidae</taxon>
        <taxon>Agaricales</taxon>
        <taxon>Marasmiineae</taxon>
        <taxon>Mycenaceae</taxon>
        <taxon>Mycena</taxon>
    </lineage>
</organism>
<dbReference type="EMBL" id="CAVNYO010000449">
    <property type="protein sequence ID" value="CAK5282241.1"/>
    <property type="molecule type" value="Genomic_DNA"/>
</dbReference>
<dbReference type="Proteomes" id="UP001295794">
    <property type="component" value="Unassembled WGS sequence"/>
</dbReference>
<sequence>MTEMSPCRRYDGSLPVGIPNARGERRRINEAGGGRTLGVAKLLTDPKTIPHLMKCLAGTRIFTKPLDHDTAECYSSSFPE</sequence>
<dbReference type="EMBL" id="CAVNYO010000450">
    <property type="protein sequence ID" value="CAK5282245.1"/>
    <property type="molecule type" value="Genomic_DNA"/>
</dbReference>
<proteinExistence type="predicted"/>
<keyword evidence="5" id="KW-1185">Reference proteome</keyword>
<evidence type="ECO:0000313" key="4">
    <source>
        <dbReference type="EMBL" id="CAK5284044.1"/>
    </source>
</evidence>
<evidence type="ECO:0000313" key="3">
    <source>
        <dbReference type="EMBL" id="CAK5282245.1"/>
    </source>
</evidence>
<evidence type="ECO:0000313" key="5">
    <source>
        <dbReference type="Proteomes" id="UP001295794"/>
    </source>
</evidence>
<comment type="caution">
    <text evidence="4">The sequence shown here is derived from an EMBL/GenBank/DDBJ whole genome shotgun (WGS) entry which is preliminary data.</text>
</comment>
<dbReference type="AlphaFoldDB" id="A0AAD2HZD6"/>
<evidence type="ECO:0000313" key="2">
    <source>
        <dbReference type="EMBL" id="CAK5282241.1"/>
    </source>
</evidence>
<evidence type="ECO:0000256" key="1">
    <source>
        <dbReference type="SAM" id="MobiDB-lite"/>
    </source>
</evidence>